<sequence length="159" mass="18254">MNQKKLEERCLILEELIISTAKIYNSESTSLEQKALLETIIGAAIWYLPSGQELWTGKMSVKALEHIKEGKPKSQLTKEHKYPRKQAGKQLLTIKYKEFQSGESKLVDLYLNEYGKYNYVLKSENRQLVTFQKDSNFIDDETAYKAANIILLDAASKES</sequence>
<dbReference type="EMBL" id="JACJIQ010000002">
    <property type="protein sequence ID" value="MBA9075887.1"/>
    <property type="molecule type" value="Genomic_DNA"/>
</dbReference>
<name>A0A839GLR9_9BACT</name>
<evidence type="ECO:0000313" key="2">
    <source>
        <dbReference type="Proteomes" id="UP000563094"/>
    </source>
</evidence>
<gene>
    <name evidence="1" type="ORF">FHS90_000589</name>
</gene>
<accession>A0A839GLR9</accession>
<protein>
    <submittedName>
        <fullName evidence="1">Uncharacterized protein</fullName>
    </submittedName>
</protein>
<proteinExistence type="predicted"/>
<keyword evidence="2" id="KW-1185">Reference proteome</keyword>
<comment type="caution">
    <text evidence="1">The sequence shown here is derived from an EMBL/GenBank/DDBJ whole genome shotgun (WGS) entry which is preliminary data.</text>
</comment>
<organism evidence="1 2">
    <name type="scientific">Rufibacter quisquiliarum</name>
    <dbReference type="NCBI Taxonomy" id="1549639"/>
    <lineage>
        <taxon>Bacteria</taxon>
        <taxon>Pseudomonadati</taxon>
        <taxon>Bacteroidota</taxon>
        <taxon>Cytophagia</taxon>
        <taxon>Cytophagales</taxon>
        <taxon>Hymenobacteraceae</taxon>
        <taxon>Rufibacter</taxon>
    </lineage>
</organism>
<dbReference type="Proteomes" id="UP000563094">
    <property type="component" value="Unassembled WGS sequence"/>
</dbReference>
<dbReference type="AlphaFoldDB" id="A0A839GLR9"/>
<dbReference type="RefSeq" id="WP_182511630.1">
    <property type="nucleotide sequence ID" value="NZ_JACJIQ010000002.1"/>
</dbReference>
<reference evidence="1 2" key="1">
    <citation type="submission" date="2020-08" db="EMBL/GenBank/DDBJ databases">
        <title>Genomic Encyclopedia of Type Strains, Phase IV (KMG-IV): sequencing the most valuable type-strain genomes for metagenomic binning, comparative biology and taxonomic classification.</title>
        <authorList>
            <person name="Goeker M."/>
        </authorList>
    </citation>
    <scope>NUCLEOTIDE SEQUENCE [LARGE SCALE GENOMIC DNA]</scope>
    <source>
        <strain evidence="1 2">DSM 29854</strain>
    </source>
</reference>
<evidence type="ECO:0000313" key="1">
    <source>
        <dbReference type="EMBL" id="MBA9075887.1"/>
    </source>
</evidence>